<evidence type="ECO:0000256" key="2">
    <source>
        <dbReference type="ARBA" id="ARBA00022512"/>
    </source>
</evidence>
<evidence type="ECO:0000259" key="7">
    <source>
        <dbReference type="PROSITE" id="PS50830"/>
    </source>
</evidence>
<dbReference type="eggNOG" id="COG2374">
    <property type="taxonomic scope" value="Bacteria"/>
</dbReference>
<gene>
    <name evidence="8" type="ORF">JCM21714_3557</name>
</gene>
<dbReference type="GO" id="GO:0030288">
    <property type="term" value="C:outer membrane-bounded periplasmic space"/>
    <property type="evidence" value="ECO:0007669"/>
    <property type="project" value="TreeGrafter"/>
</dbReference>
<evidence type="ECO:0000256" key="4">
    <source>
        <dbReference type="ARBA" id="ARBA00022729"/>
    </source>
</evidence>
<keyword evidence="6" id="KW-0378">Hydrolase</keyword>
<dbReference type="GO" id="GO:0008768">
    <property type="term" value="F:UDP-sugar diphosphatase activity"/>
    <property type="evidence" value="ECO:0007669"/>
    <property type="project" value="TreeGrafter"/>
</dbReference>
<evidence type="ECO:0000313" key="9">
    <source>
        <dbReference type="Proteomes" id="UP000019102"/>
    </source>
</evidence>
<comment type="similarity">
    <text evidence="6">Belongs to the 5'-nucleotidase family.</text>
</comment>
<dbReference type="STRING" id="1298598.JCM21714_3557"/>
<dbReference type="FunFam" id="3.60.21.10:FF:000052">
    <property type="entry name" value="Endonuclease YhcR"/>
    <property type="match status" value="1"/>
</dbReference>
<dbReference type="InterPro" id="IPR035437">
    <property type="entry name" value="SNase_OB-fold_sf"/>
</dbReference>
<dbReference type="PRINTS" id="PR01607">
    <property type="entry name" value="APYRASEFAMLY"/>
</dbReference>
<dbReference type="InterPro" id="IPR004843">
    <property type="entry name" value="Calcineurin-like_PHP"/>
</dbReference>
<dbReference type="GO" id="GO:0009166">
    <property type="term" value="P:nucleotide catabolic process"/>
    <property type="evidence" value="ECO:0007669"/>
    <property type="project" value="InterPro"/>
</dbReference>
<accession>W4VMH0</accession>
<dbReference type="PROSITE" id="PS00786">
    <property type="entry name" value="5_NUCLEOTIDASE_2"/>
    <property type="match status" value="1"/>
</dbReference>
<dbReference type="Pfam" id="PF00149">
    <property type="entry name" value="Metallophos"/>
    <property type="match status" value="1"/>
</dbReference>
<protein>
    <submittedName>
        <fullName evidence="8">5'-nucleotidase</fullName>
    </submittedName>
</protein>
<dbReference type="InterPro" id="IPR006179">
    <property type="entry name" value="5_nucleotidase/apyrase"/>
</dbReference>
<keyword evidence="4" id="KW-0732">Signal</keyword>
<keyword evidence="6" id="KW-0547">Nucleotide-binding</keyword>
<organism evidence="8 9">
    <name type="scientific">Gracilibacillus boraciitolerans JCM 21714</name>
    <dbReference type="NCBI Taxonomy" id="1298598"/>
    <lineage>
        <taxon>Bacteria</taxon>
        <taxon>Bacillati</taxon>
        <taxon>Bacillota</taxon>
        <taxon>Bacilli</taxon>
        <taxon>Bacillales</taxon>
        <taxon>Bacillaceae</taxon>
        <taxon>Gracilibacillus</taxon>
    </lineage>
</organism>
<proteinExistence type="inferred from homology"/>
<dbReference type="Proteomes" id="UP000019102">
    <property type="component" value="Unassembled WGS sequence"/>
</dbReference>
<dbReference type="InterPro" id="IPR006146">
    <property type="entry name" value="5'-Nucleotdase_CS"/>
</dbReference>
<dbReference type="PANTHER" id="PTHR11575">
    <property type="entry name" value="5'-NUCLEOTIDASE-RELATED"/>
    <property type="match status" value="1"/>
</dbReference>
<dbReference type="EMBL" id="BAVS01000023">
    <property type="protein sequence ID" value="GAE94402.1"/>
    <property type="molecule type" value="Genomic_DNA"/>
</dbReference>
<keyword evidence="2" id="KW-0134">Cell wall</keyword>
<dbReference type="AlphaFoldDB" id="W4VMH0"/>
<dbReference type="GO" id="GO:0000166">
    <property type="term" value="F:nucleotide binding"/>
    <property type="evidence" value="ECO:0007669"/>
    <property type="project" value="UniProtKB-KW"/>
</dbReference>
<dbReference type="Gene3D" id="3.60.21.10">
    <property type="match status" value="1"/>
</dbReference>
<dbReference type="SMART" id="SM00318">
    <property type="entry name" value="SNc"/>
    <property type="match status" value="1"/>
</dbReference>
<dbReference type="eggNOG" id="COG0737">
    <property type="taxonomic scope" value="Bacteria"/>
</dbReference>
<dbReference type="PANTHER" id="PTHR11575:SF24">
    <property type="entry name" value="5'-NUCLEOTIDASE"/>
    <property type="match status" value="1"/>
</dbReference>
<feature type="domain" description="TNase-like" evidence="7">
    <location>
        <begin position="225"/>
        <end position="367"/>
    </location>
</feature>
<comment type="caution">
    <text evidence="8">The sequence shown here is derived from an EMBL/GenBank/DDBJ whole genome shotgun (WGS) entry which is preliminary data.</text>
</comment>
<dbReference type="eggNOG" id="COG1525">
    <property type="taxonomic scope" value="Bacteria"/>
</dbReference>
<dbReference type="CDD" id="cd04486">
    <property type="entry name" value="YhcR_OBF_like"/>
    <property type="match status" value="1"/>
</dbReference>
<dbReference type="SUPFAM" id="SSF56300">
    <property type="entry name" value="Metallo-dependent phosphatases"/>
    <property type="match status" value="1"/>
</dbReference>
<dbReference type="InterPro" id="IPR016071">
    <property type="entry name" value="Staphylococal_nuclease_OB-fold"/>
</dbReference>
<keyword evidence="9" id="KW-1185">Reference proteome</keyword>
<dbReference type="Pfam" id="PF00565">
    <property type="entry name" value="SNase"/>
    <property type="match status" value="1"/>
</dbReference>
<comment type="subcellular location">
    <subcellularLocation>
        <location evidence="1">Secreted</location>
        <location evidence="1">Cell wall</location>
        <topology evidence="1">Peptidoglycan-anchor</topology>
    </subcellularLocation>
</comment>
<keyword evidence="5" id="KW-0572">Peptidoglycan-anchor</keyword>
<dbReference type="RefSeq" id="WP_052000636.1">
    <property type="nucleotide sequence ID" value="NZ_BAVS01000023.1"/>
</dbReference>
<evidence type="ECO:0000256" key="1">
    <source>
        <dbReference type="ARBA" id="ARBA00004168"/>
    </source>
</evidence>
<name>W4VMH0_9BACI</name>
<evidence type="ECO:0000313" key="8">
    <source>
        <dbReference type="EMBL" id="GAE94402.1"/>
    </source>
</evidence>
<evidence type="ECO:0000256" key="6">
    <source>
        <dbReference type="RuleBase" id="RU362119"/>
    </source>
</evidence>
<sequence>MQKGDGTEEEEPDQEVSVVSIADVRQQSDGNVVTIEGVVTADNLANPSSGQLSTYIQDATAGINIFAYDGSSFPILKEGTRIKITGKLDTYNGLKEIIPGSAADIEILASGEGLPAPKDMTLATINDESVAEPLEGQLVSLSGYIQSIPSSPAGGGYNLSLIDSDFNSTTLRVMEGTLDIANLEQGKWYDITAILSQYNSYQLLTRSINDFTLSAEQPEAPNAGGEYTSMVRYVSDGDTIRLETPVLGADRVRFINIDTPETSVPGLNGVDEANQKEHGQYATDRLKELLQEGDQVTLKIGEKPTDDYGRLLAEVINKDGVNTNLQMVKEGFAVSYFIWPIGDKENYQLYQNAVKEAIDSELGIWNPENPLKELPFEYRAISEGGGDFHRYIGNSETKEYVEPTAYKEVPVEARIFFASAEEAVAQGYTAAGEEPVEEMIELQLLSMNDLHGKIDQQYTLNRNGENDVYGRMDYTAQAIKEREQENENTLLIHAGDMIGGSSPVSALLQDEPTVEIMNEMGFDLGTVGNHEFDEGLDELKRMVNGGDHPDGLGTAGYQGMNFDVLCANCVQEDTGETYLPPYAIKEVDGVEVGFIGVNTQETMNMVMPASLENVAFTDEVTAVNNAVDDLQAQGVEAIVVLAHMPATQSGDSATGASADLARNVDDAVDIIYAAHNHQEVTAVVDSKWIIQASEYGKAFADVDIQIDRETKDIHDVKAEIVFANQADYQPDPAVKSILDKYAVEIEDIVNEVIGYNAQLLEGKYTNDGDHG</sequence>
<dbReference type="GO" id="GO:0046872">
    <property type="term" value="F:metal ion binding"/>
    <property type="evidence" value="ECO:0007669"/>
    <property type="project" value="InterPro"/>
</dbReference>
<dbReference type="InterPro" id="IPR029052">
    <property type="entry name" value="Metallo-depent_PP-like"/>
</dbReference>
<dbReference type="PROSITE" id="PS50830">
    <property type="entry name" value="TNASE_3"/>
    <property type="match status" value="1"/>
</dbReference>
<reference evidence="8 9" key="1">
    <citation type="journal article" date="2014" name="Genome Announc.">
        <title>Draft Genome Sequence of the Boron-Tolerant and Moderately Halotolerant Bacterium Gracilibacillus boraciitolerans JCM 21714T.</title>
        <authorList>
            <person name="Ahmed I."/>
            <person name="Oshima K."/>
            <person name="Suda W."/>
            <person name="Kitamura K."/>
            <person name="Iida T."/>
            <person name="Ohmori Y."/>
            <person name="Fujiwara T."/>
            <person name="Hattori M."/>
            <person name="Ohkuma M."/>
        </authorList>
    </citation>
    <scope>NUCLEOTIDE SEQUENCE [LARGE SCALE GENOMIC DNA]</scope>
    <source>
        <strain evidence="8 9">JCM 21714</strain>
    </source>
</reference>
<keyword evidence="3" id="KW-0964">Secreted</keyword>
<dbReference type="Gene3D" id="2.40.50.90">
    <property type="match status" value="1"/>
</dbReference>
<dbReference type="SUPFAM" id="SSF50199">
    <property type="entry name" value="Staphylococcal nuclease"/>
    <property type="match status" value="1"/>
</dbReference>
<evidence type="ECO:0000256" key="3">
    <source>
        <dbReference type="ARBA" id="ARBA00022525"/>
    </source>
</evidence>
<evidence type="ECO:0000256" key="5">
    <source>
        <dbReference type="ARBA" id="ARBA00023088"/>
    </source>
</evidence>
<dbReference type="GO" id="GO:0008253">
    <property type="term" value="F:5'-nucleotidase activity"/>
    <property type="evidence" value="ECO:0007669"/>
    <property type="project" value="TreeGrafter"/>
</dbReference>